<keyword evidence="2" id="KW-1185">Reference proteome</keyword>
<evidence type="ECO:0000313" key="1">
    <source>
        <dbReference type="EMBL" id="AKQ63526.1"/>
    </source>
</evidence>
<dbReference type="AlphaFoldDB" id="A0A0H4WJM5"/>
<dbReference type="Proteomes" id="UP000009026">
    <property type="component" value="Chromosome"/>
</dbReference>
<dbReference type="OrthoDB" id="5522803at2"/>
<evidence type="ECO:0000313" key="2">
    <source>
        <dbReference type="Proteomes" id="UP000009026"/>
    </source>
</evidence>
<accession>A0A0H4WJM5</accession>
<dbReference type="EMBL" id="CP012109">
    <property type="protein sequence ID" value="AKQ63526.1"/>
    <property type="molecule type" value="Genomic_DNA"/>
</dbReference>
<proteinExistence type="predicted"/>
<gene>
    <name evidence="1" type="ORF">A176_000438</name>
</gene>
<name>A0A0H4WJM5_9BACT</name>
<reference evidence="1 2" key="1">
    <citation type="journal article" date="2016" name="PLoS ONE">
        <title>Complete Genome Sequence and Comparative Genomics of a Novel Myxobacterium Myxococcus hansupus.</title>
        <authorList>
            <person name="Sharma G."/>
            <person name="Narwani T."/>
            <person name="Subramanian S."/>
        </authorList>
    </citation>
    <scope>NUCLEOTIDE SEQUENCE [LARGE SCALE GENOMIC DNA]</scope>
    <source>
        <strain evidence="2">mixupus</strain>
    </source>
</reference>
<dbReference type="PATRIC" id="fig|1297742.4.peg.444"/>
<dbReference type="KEGG" id="mym:A176_000438"/>
<organism evidence="1 2">
    <name type="scientific">Pseudomyxococcus hansupus</name>
    <dbReference type="NCBI Taxonomy" id="1297742"/>
    <lineage>
        <taxon>Bacteria</taxon>
        <taxon>Pseudomonadati</taxon>
        <taxon>Myxococcota</taxon>
        <taxon>Myxococcia</taxon>
        <taxon>Myxococcales</taxon>
        <taxon>Cystobacterineae</taxon>
        <taxon>Myxococcaceae</taxon>
        <taxon>Pseudomyxococcus</taxon>
    </lineage>
</organism>
<dbReference type="RefSeq" id="WP_002637025.1">
    <property type="nucleotide sequence ID" value="NZ_CP012109.1"/>
</dbReference>
<protein>
    <submittedName>
        <fullName evidence="1">Uncharacterized protein</fullName>
    </submittedName>
</protein>
<sequence length="192" mass="21097">MAKIVYLIDSSALPKKGGTSVATAVAVGHPPFLLNDNPEGADYKVPVKKGENIRIYTEEKNHLSSVKIAPNGIIVHTFNKDALTVAYMKDSSKRPIDIPNFDMDPGPVPDFVAYSDNDAQWEPAPSSWSNWATNPLIDEDLTASMTRSYIPYVTFNASTIVSGELVYGVVFGLTRDGENIEYFYFDPSIVIS</sequence>